<keyword evidence="3" id="KW-1185">Reference proteome</keyword>
<sequence>MACIKIFAFLTLLALAKAQQNFHTAHMEHNAHRESLVRNDDYIDAHRRQYAFNIWYYDVQINEFKASYLDRVKGMEYQKDSLLIEIDRADEKLYPIKLLSDFSKSCVNKYEAIIPAKEWAKTEMDRCMSQASNKVDYLVTYMVSTNRTLQNQYSNVFEKQVASCETRFNTSSLAVNQTLCLSNAVAETNTFTQNNQKTFSTQLEEAHNDANINIKALHECSFAVQNTTLIKISEANTRIDRCVYGIDDCTQCQGHFCTDVYPISSSKIDPKNPTMANPFYGRSETGSCLMLNIY</sequence>
<dbReference type="OrthoDB" id="7999179at2759"/>
<protein>
    <recommendedName>
        <fullName evidence="4">Protein TsetseEP domain-containing protein</fullName>
    </recommendedName>
</protein>
<reference evidence="2" key="1">
    <citation type="submission" date="2020-05" db="UniProtKB">
        <authorList>
            <consortium name="EnsemblMetazoa"/>
        </authorList>
    </citation>
    <scope>IDENTIFICATION</scope>
    <source>
        <strain evidence="2">USDA</strain>
    </source>
</reference>
<accession>A0A1I8NYU2</accession>
<feature type="signal peptide" evidence="1">
    <location>
        <begin position="1"/>
        <end position="18"/>
    </location>
</feature>
<evidence type="ECO:0000313" key="2">
    <source>
        <dbReference type="EnsemblMetazoa" id="SCAU003276-PA"/>
    </source>
</evidence>
<dbReference type="VEuPathDB" id="VectorBase:SCAU003276"/>
<organism evidence="2 3">
    <name type="scientific">Stomoxys calcitrans</name>
    <name type="common">Stable fly</name>
    <name type="synonym">Conops calcitrans</name>
    <dbReference type="NCBI Taxonomy" id="35570"/>
    <lineage>
        <taxon>Eukaryota</taxon>
        <taxon>Metazoa</taxon>
        <taxon>Ecdysozoa</taxon>
        <taxon>Arthropoda</taxon>
        <taxon>Hexapoda</taxon>
        <taxon>Insecta</taxon>
        <taxon>Pterygota</taxon>
        <taxon>Neoptera</taxon>
        <taxon>Endopterygota</taxon>
        <taxon>Diptera</taxon>
        <taxon>Brachycera</taxon>
        <taxon>Muscomorpha</taxon>
        <taxon>Muscoidea</taxon>
        <taxon>Muscidae</taxon>
        <taxon>Stomoxys</taxon>
    </lineage>
</organism>
<dbReference type="Proteomes" id="UP000095300">
    <property type="component" value="Unassembled WGS sequence"/>
</dbReference>
<dbReference type="KEGG" id="scac:106086055"/>
<keyword evidence="1" id="KW-0732">Signal</keyword>
<evidence type="ECO:0000256" key="1">
    <source>
        <dbReference type="SAM" id="SignalP"/>
    </source>
</evidence>
<dbReference type="AlphaFoldDB" id="A0A1I8NYU2"/>
<evidence type="ECO:0000313" key="3">
    <source>
        <dbReference type="Proteomes" id="UP000095300"/>
    </source>
</evidence>
<gene>
    <name evidence="2" type="primary">106086055</name>
</gene>
<name>A0A1I8NYU2_STOCA</name>
<feature type="chain" id="PRO_5009325843" description="Protein TsetseEP domain-containing protein" evidence="1">
    <location>
        <begin position="19"/>
        <end position="294"/>
    </location>
</feature>
<evidence type="ECO:0008006" key="4">
    <source>
        <dbReference type="Google" id="ProtNLM"/>
    </source>
</evidence>
<dbReference type="EnsemblMetazoa" id="SCAU003276-RA">
    <property type="protein sequence ID" value="SCAU003276-PA"/>
    <property type="gene ID" value="SCAU003276"/>
</dbReference>
<proteinExistence type="predicted"/>